<dbReference type="PANTHER" id="PTHR43736">
    <property type="entry name" value="ADP-RIBOSE PYROPHOSPHATASE"/>
    <property type="match status" value="1"/>
</dbReference>
<dbReference type="Pfam" id="PF21906">
    <property type="entry name" value="WHD_NrtR"/>
    <property type="match status" value="1"/>
</dbReference>
<dbReference type="InterPro" id="IPR036390">
    <property type="entry name" value="WH_DNA-bd_sf"/>
</dbReference>
<evidence type="ECO:0000259" key="1">
    <source>
        <dbReference type="Pfam" id="PF21906"/>
    </source>
</evidence>
<protein>
    <submittedName>
        <fullName evidence="2">NUDIX hydrolase</fullName>
    </submittedName>
</protein>
<proteinExistence type="predicted"/>
<dbReference type="InterPro" id="IPR054105">
    <property type="entry name" value="WHD_NrtR"/>
</dbReference>
<accession>A0A1B1Y6R8</accession>
<dbReference type="STRING" id="1790137.AXE80_09310"/>
<reference evidence="2 3" key="1">
    <citation type="submission" date="2016-02" db="EMBL/GenBank/DDBJ databases">
        <authorList>
            <person name="Wen L."/>
            <person name="He K."/>
            <person name="Yang H."/>
        </authorList>
    </citation>
    <scope>NUCLEOTIDE SEQUENCE [LARGE SCALE GENOMIC DNA]</scope>
    <source>
        <strain evidence="2 3">CZ1127</strain>
    </source>
</reference>
<dbReference type="PANTHER" id="PTHR43736:SF4">
    <property type="entry name" value="SLR1690 PROTEIN"/>
    <property type="match status" value="1"/>
</dbReference>
<dbReference type="Gene3D" id="3.90.79.10">
    <property type="entry name" value="Nucleoside Triphosphate Pyrophosphohydrolase"/>
    <property type="match status" value="1"/>
</dbReference>
<dbReference type="KEGG" id="wfu:AXE80_09310"/>
<dbReference type="InterPro" id="IPR015797">
    <property type="entry name" value="NUDIX_hydrolase-like_dom_sf"/>
</dbReference>
<dbReference type="Proteomes" id="UP000092967">
    <property type="component" value="Chromosome"/>
</dbReference>
<dbReference type="AlphaFoldDB" id="A0A1B1Y6R8"/>
<dbReference type="SUPFAM" id="SSF46785">
    <property type="entry name" value="Winged helix' DNA-binding domain"/>
    <property type="match status" value="1"/>
</dbReference>
<evidence type="ECO:0000313" key="2">
    <source>
        <dbReference type="EMBL" id="ANW96466.1"/>
    </source>
</evidence>
<dbReference type="EMBL" id="CP014224">
    <property type="protein sequence ID" value="ANW96466.1"/>
    <property type="molecule type" value="Genomic_DNA"/>
</dbReference>
<dbReference type="InterPro" id="IPR036388">
    <property type="entry name" value="WH-like_DNA-bd_sf"/>
</dbReference>
<organism evidence="2 3">
    <name type="scientific">Wenyingzhuangia fucanilytica</name>
    <dbReference type="NCBI Taxonomy" id="1790137"/>
    <lineage>
        <taxon>Bacteria</taxon>
        <taxon>Pseudomonadati</taxon>
        <taxon>Bacteroidota</taxon>
        <taxon>Flavobacteriia</taxon>
        <taxon>Flavobacteriales</taxon>
        <taxon>Flavobacteriaceae</taxon>
        <taxon>Wenyingzhuangia</taxon>
    </lineage>
</organism>
<sequence>MIYNSVDCVIFGFIDEKLKVLLIKRKNDPQKGLMALPGDFLDADVSIYNSAENTLKKITSLEDIYLEQIRAFGEIDRYPDKRVITISYYALINIEHYTPQAGYTAEKLEWCDIDALPELAFDHKDIINIAHKRLKRRVRNEPIGFNLLPEEFSLTNLQQLYEAILQTELNKRNFRTKINQMKLLIDTGKKQENVAHKPAKLYRFDENIYENLKEDGFYFNL</sequence>
<feature type="domain" description="NrtR DNA-binding winged helix" evidence="1">
    <location>
        <begin position="144"/>
        <end position="204"/>
    </location>
</feature>
<dbReference type="OrthoDB" id="9786141at2"/>
<dbReference type="SUPFAM" id="SSF55811">
    <property type="entry name" value="Nudix"/>
    <property type="match status" value="1"/>
</dbReference>
<keyword evidence="3" id="KW-1185">Reference proteome</keyword>
<evidence type="ECO:0000313" key="3">
    <source>
        <dbReference type="Proteomes" id="UP000092967"/>
    </source>
</evidence>
<dbReference type="GO" id="GO:0016787">
    <property type="term" value="F:hydrolase activity"/>
    <property type="evidence" value="ECO:0007669"/>
    <property type="project" value="UniProtKB-KW"/>
</dbReference>
<dbReference type="Gene3D" id="1.10.10.10">
    <property type="entry name" value="Winged helix-like DNA-binding domain superfamily/Winged helix DNA-binding domain"/>
    <property type="match status" value="1"/>
</dbReference>
<name>A0A1B1Y6R8_9FLAO</name>
<dbReference type="CDD" id="cd18873">
    <property type="entry name" value="NUDIX_NadM_like"/>
    <property type="match status" value="1"/>
</dbReference>
<gene>
    <name evidence="2" type="ORF">AXE80_09310</name>
</gene>
<dbReference type="RefSeq" id="WP_068826612.1">
    <property type="nucleotide sequence ID" value="NZ_CP014224.1"/>
</dbReference>
<keyword evidence="2" id="KW-0378">Hydrolase</keyword>